<evidence type="ECO:0000256" key="5">
    <source>
        <dbReference type="ARBA" id="ARBA00023139"/>
    </source>
</evidence>
<sequence>MIAGSKTVIRILAVAAILALAACQEDLYTNLDEPEANSMIATLERNNIPASRMLQDDGRMTVRVDKARFSQAVDVLAQAGLPRQKFASMGDVFQQDGLVASPTQERARMLFALSEELSHTVTEIDGVQVARVHIVLPDNDPLRRNAQPSSASVFIRHDSEMDVQALIPQIKTLVANSISGLTYDKVSVVPSVATSEISSAQAPEMKSLLGIWVLPGSYARLVVLLSALSAVALGTGTALAWFLWHRRSRPQAYLLEPSE</sequence>
<feature type="chain" id="PRO_5018820137" description="Lipoprotein" evidence="8">
    <location>
        <begin position="22"/>
        <end position="259"/>
    </location>
</feature>
<dbReference type="PRINTS" id="PR01338">
    <property type="entry name" value="TYPE3OMKPROT"/>
</dbReference>
<protein>
    <recommendedName>
        <fullName evidence="8">Lipoprotein</fullName>
    </recommendedName>
</protein>
<dbReference type="PROSITE" id="PS51257">
    <property type="entry name" value="PROKAR_LIPOPROTEIN"/>
    <property type="match status" value="1"/>
</dbReference>
<evidence type="ECO:0000256" key="1">
    <source>
        <dbReference type="ARBA" id="ARBA00004459"/>
    </source>
</evidence>
<dbReference type="Gene3D" id="3.30.300.30">
    <property type="match status" value="1"/>
</dbReference>
<dbReference type="AlphaFoldDB" id="A0A418T8N4"/>
<dbReference type="InterPro" id="IPR003282">
    <property type="entry name" value="T3SS_SctJ"/>
</dbReference>
<keyword evidence="8" id="KW-0812">Transmembrane</keyword>
<proteinExistence type="inferred from homology"/>
<dbReference type="RefSeq" id="WP_119745473.1">
    <property type="nucleotide sequence ID" value="NZ_QZCG01000001.1"/>
</dbReference>
<comment type="caution">
    <text evidence="10">The sequence shown here is derived from an EMBL/GenBank/DDBJ whole genome shotgun (WGS) entry which is preliminary data.</text>
</comment>
<feature type="signal peptide" evidence="8">
    <location>
        <begin position="1"/>
        <end position="21"/>
    </location>
</feature>
<name>A0A418T8N4_9RHOB</name>
<dbReference type="InterPro" id="IPR043427">
    <property type="entry name" value="YscJ/FliF"/>
</dbReference>
<evidence type="ECO:0000256" key="6">
    <source>
        <dbReference type="ARBA" id="ARBA00023237"/>
    </source>
</evidence>
<dbReference type="InterPro" id="IPR045851">
    <property type="entry name" value="AMP-bd_C_sf"/>
</dbReference>
<keyword evidence="5 8" id="KW-0564">Palmitate</keyword>
<evidence type="ECO:0000256" key="2">
    <source>
        <dbReference type="ARBA" id="ARBA00009509"/>
    </source>
</evidence>
<dbReference type="Proteomes" id="UP000284202">
    <property type="component" value="Unassembled WGS sequence"/>
</dbReference>
<accession>A0A418T8N4</accession>
<dbReference type="GO" id="GO:0009306">
    <property type="term" value="P:protein secretion"/>
    <property type="evidence" value="ECO:0007669"/>
    <property type="project" value="InterPro"/>
</dbReference>
<comment type="similarity">
    <text evidence="2 8">Belongs to the YscJ lipoprotein family.</text>
</comment>
<keyword evidence="7 8" id="KW-0449">Lipoprotein</keyword>
<evidence type="ECO:0000256" key="3">
    <source>
        <dbReference type="ARBA" id="ARBA00022729"/>
    </source>
</evidence>
<evidence type="ECO:0000256" key="8">
    <source>
        <dbReference type="RuleBase" id="RU364102"/>
    </source>
</evidence>
<dbReference type="EMBL" id="QZCG01000001">
    <property type="protein sequence ID" value="RJE89486.1"/>
    <property type="molecule type" value="Genomic_DNA"/>
</dbReference>
<feature type="domain" description="Flagellar M-ring N-terminal" evidence="9">
    <location>
        <begin position="25"/>
        <end position="189"/>
    </location>
</feature>
<reference evidence="11" key="1">
    <citation type="submission" date="2018-09" db="EMBL/GenBank/DDBJ databases">
        <title>Acidovorax cavernicola nov. sp. isolated from Gruta de las Maravillas (Aracena, Spain).</title>
        <authorList>
            <person name="Jurado V."/>
            <person name="Gutierrez-Patricio S."/>
            <person name="Gonzalez-Pimentel J.L."/>
            <person name="Miller A.Z."/>
            <person name="Laiz L."/>
            <person name="Saiz-Jimenez C."/>
        </authorList>
    </citation>
    <scope>NUCLEOTIDE SEQUENCE [LARGE SCALE GENOMIC DNA]</scope>
    <source>
        <strain evidence="11">1011MAR3C25</strain>
    </source>
</reference>
<dbReference type="PANTHER" id="PTHR30046">
    <property type="entry name" value="FLAGELLAR M-RING PROTEIN"/>
    <property type="match status" value="1"/>
</dbReference>
<dbReference type="OrthoDB" id="9807026at2"/>
<gene>
    <name evidence="10" type="ORF">D3P04_02345</name>
</gene>
<dbReference type="Gene3D" id="3.30.70.1530">
    <property type="entry name" value="Hypothetical protein rpa1041"/>
    <property type="match status" value="1"/>
</dbReference>
<keyword evidence="3 8" id="KW-0732">Signal</keyword>
<keyword evidence="6 8" id="KW-0998">Cell outer membrane</keyword>
<feature type="transmembrane region" description="Helical" evidence="8">
    <location>
        <begin position="221"/>
        <end position="244"/>
    </location>
</feature>
<keyword evidence="8" id="KW-1133">Transmembrane helix</keyword>
<evidence type="ECO:0000313" key="11">
    <source>
        <dbReference type="Proteomes" id="UP000284202"/>
    </source>
</evidence>
<keyword evidence="11" id="KW-1185">Reference proteome</keyword>
<evidence type="ECO:0000256" key="7">
    <source>
        <dbReference type="ARBA" id="ARBA00023288"/>
    </source>
</evidence>
<dbReference type="GO" id="GO:0009279">
    <property type="term" value="C:cell outer membrane"/>
    <property type="evidence" value="ECO:0007669"/>
    <property type="project" value="UniProtKB-SubCell"/>
</dbReference>
<organism evidence="10 11">
    <name type="scientific">Paracoccus onubensis</name>
    <dbReference type="NCBI Taxonomy" id="1675788"/>
    <lineage>
        <taxon>Bacteria</taxon>
        <taxon>Pseudomonadati</taxon>
        <taxon>Pseudomonadota</taxon>
        <taxon>Alphaproteobacteria</taxon>
        <taxon>Rhodobacterales</taxon>
        <taxon>Paracoccaceae</taxon>
        <taxon>Paracoccus</taxon>
    </lineage>
</organism>
<evidence type="ECO:0000256" key="4">
    <source>
        <dbReference type="ARBA" id="ARBA00023136"/>
    </source>
</evidence>
<dbReference type="InterPro" id="IPR006182">
    <property type="entry name" value="FliF_N_dom"/>
</dbReference>
<evidence type="ECO:0000259" key="9">
    <source>
        <dbReference type="Pfam" id="PF01514"/>
    </source>
</evidence>
<dbReference type="Pfam" id="PF01514">
    <property type="entry name" value="YscJ_FliF"/>
    <property type="match status" value="1"/>
</dbReference>
<keyword evidence="4 8" id="KW-0472">Membrane</keyword>
<evidence type="ECO:0000313" key="10">
    <source>
        <dbReference type="EMBL" id="RJE89486.1"/>
    </source>
</evidence>
<comment type="subcellular location">
    <subcellularLocation>
        <location evidence="1">Cell outer membrane</location>
        <topology evidence="1">Lipid-anchor</topology>
    </subcellularLocation>
</comment>
<dbReference type="PANTHER" id="PTHR30046:SF2">
    <property type="entry name" value="YOP PROTEINS TRANSLOCATION LIPOPROTEIN J"/>
    <property type="match status" value="1"/>
</dbReference>
<dbReference type="NCBIfam" id="TIGR02544">
    <property type="entry name" value="III_secr_YscJ"/>
    <property type="match status" value="1"/>
</dbReference>